<name>A0ABT7TRH2_9MICO</name>
<accession>A0ABT7TRH2</accession>
<gene>
    <name evidence="1" type="ORF">QUG93_10970</name>
</gene>
<proteinExistence type="predicted"/>
<evidence type="ECO:0000313" key="1">
    <source>
        <dbReference type="EMBL" id="MDM7892209.1"/>
    </source>
</evidence>
<protein>
    <submittedName>
        <fullName evidence="1">Uncharacterized protein</fullName>
    </submittedName>
</protein>
<comment type="caution">
    <text evidence="1">The sequence shown here is derived from an EMBL/GenBank/DDBJ whole genome shotgun (WGS) entry which is preliminary data.</text>
</comment>
<evidence type="ECO:0000313" key="2">
    <source>
        <dbReference type="Proteomes" id="UP001236404"/>
    </source>
</evidence>
<organism evidence="1 2">
    <name type="scientific">Curtobacterium caseinilyticum</name>
    <dbReference type="NCBI Taxonomy" id="3055137"/>
    <lineage>
        <taxon>Bacteria</taxon>
        <taxon>Bacillati</taxon>
        <taxon>Actinomycetota</taxon>
        <taxon>Actinomycetes</taxon>
        <taxon>Micrococcales</taxon>
        <taxon>Microbacteriaceae</taxon>
        <taxon>Curtobacterium</taxon>
    </lineage>
</organism>
<keyword evidence="2" id="KW-1185">Reference proteome</keyword>
<reference evidence="1 2" key="1">
    <citation type="submission" date="2023-06" db="EMBL/GenBank/DDBJ databases">
        <authorList>
            <person name="Feng G."/>
            <person name="Li J."/>
            <person name="Zhu H."/>
        </authorList>
    </citation>
    <scope>NUCLEOTIDE SEQUENCE [LARGE SCALE GENOMIC DNA]</scope>
    <source>
        <strain evidence="1 2">RHCKG28</strain>
    </source>
</reference>
<sequence>MTHGWLAMPERRAPRFEPVPLRLLSLSAQFDAVIWPTVAGMTFTNSTGPKILQRTVNVRTTKDGRVFTLLNGAPLTDPADPLLESATQVMDVLVKLRAVGRRADAVGSADV</sequence>
<dbReference type="EMBL" id="JAUCMN010000007">
    <property type="protein sequence ID" value="MDM7892209.1"/>
    <property type="molecule type" value="Genomic_DNA"/>
</dbReference>
<dbReference type="Proteomes" id="UP001236404">
    <property type="component" value="Unassembled WGS sequence"/>
</dbReference>